<dbReference type="AlphaFoldDB" id="A0A831YCF1"/>
<dbReference type="SUPFAM" id="SSF143800">
    <property type="entry name" value="L28p-like"/>
    <property type="match status" value="1"/>
</dbReference>
<dbReference type="Gene3D" id="2.30.170.40">
    <property type="entry name" value="Ribosomal protein L28/L24"/>
    <property type="match status" value="1"/>
</dbReference>
<dbReference type="GO" id="GO:0006412">
    <property type="term" value="P:translation"/>
    <property type="evidence" value="ECO:0007669"/>
    <property type="project" value="UniProtKB-UniRule"/>
</dbReference>
<accession>A0A831YCF1</accession>
<evidence type="ECO:0000256" key="3">
    <source>
        <dbReference type="ARBA" id="ARBA00023274"/>
    </source>
</evidence>
<dbReference type="Pfam" id="PF00830">
    <property type="entry name" value="Ribosomal_L28"/>
    <property type="match status" value="1"/>
</dbReference>
<dbReference type="InterPro" id="IPR037147">
    <property type="entry name" value="Ribosomal_bL28_sf"/>
</dbReference>
<dbReference type="InterPro" id="IPR050096">
    <property type="entry name" value="Bacterial_rp_bL28"/>
</dbReference>
<dbReference type="Proteomes" id="UP000885621">
    <property type="component" value="Unassembled WGS sequence"/>
</dbReference>
<dbReference type="NCBIfam" id="TIGR00009">
    <property type="entry name" value="L28"/>
    <property type="match status" value="1"/>
</dbReference>
<dbReference type="PANTHER" id="PTHR39080:SF1">
    <property type="entry name" value="LARGE RIBOSOMAL SUBUNIT PROTEIN BL28A"/>
    <property type="match status" value="1"/>
</dbReference>
<evidence type="ECO:0000256" key="5">
    <source>
        <dbReference type="HAMAP-Rule" id="MF_00373"/>
    </source>
</evidence>
<keyword evidence="3 5" id="KW-0687">Ribonucleoprotein</keyword>
<comment type="caution">
    <text evidence="6">The sequence shown here is derived from an EMBL/GenBank/DDBJ whole genome shotgun (WGS) entry which is preliminary data.</text>
</comment>
<dbReference type="GO" id="GO:0003735">
    <property type="term" value="F:structural constituent of ribosome"/>
    <property type="evidence" value="ECO:0007669"/>
    <property type="project" value="InterPro"/>
</dbReference>
<evidence type="ECO:0000256" key="2">
    <source>
        <dbReference type="ARBA" id="ARBA00022980"/>
    </source>
</evidence>
<evidence type="ECO:0000313" key="6">
    <source>
        <dbReference type="EMBL" id="HEV09281.1"/>
    </source>
</evidence>
<proteinExistence type="inferred from homology"/>
<comment type="similarity">
    <text evidence="1 5">Belongs to the bacterial ribosomal protein bL28 family.</text>
</comment>
<dbReference type="InterPro" id="IPR034704">
    <property type="entry name" value="Ribosomal_bL28/bL31-like_sf"/>
</dbReference>
<protein>
    <recommendedName>
        <fullName evidence="4 5">Large ribosomal subunit protein bL28</fullName>
    </recommendedName>
</protein>
<dbReference type="GO" id="GO:1990904">
    <property type="term" value="C:ribonucleoprotein complex"/>
    <property type="evidence" value="ECO:0007669"/>
    <property type="project" value="UniProtKB-KW"/>
</dbReference>
<gene>
    <name evidence="5 6" type="primary">rpmB</name>
    <name evidence="6" type="ORF">ENO34_02645</name>
</gene>
<sequence length="63" mass="7020">MAVCQVCGKKTVFGNTVAHSATTERRTWKPNLRRVRVVLEDGSTKRIYVCAKCLKAGKVRKAV</sequence>
<dbReference type="PANTHER" id="PTHR39080">
    <property type="entry name" value="50S RIBOSOMAL PROTEIN L28"/>
    <property type="match status" value="1"/>
</dbReference>
<dbReference type="EMBL" id="DSFC01000151">
    <property type="protein sequence ID" value="HEV09281.1"/>
    <property type="molecule type" value="Genomic_DNA"/>
</dbReference>
<dbReference type="InterPro" id="IPR001383">
    <property type="entry name" value="Ribosomal_bL28_bact-type"/>
</dbReference>
<name>A0A831YCF1_9AQUI</name>
<keyword evidence="2 5" id="KW-0689">Ribosomal protein</keyword>
<organism evidence="6">
    <name type="scientific">Sulfurihydrogenibium azorense</name>
    <dbReference type="NCBI Taxonomy" id="309806"/>
    <lineage>
        <taxon>Bacteria</taxon>
        <taxon>Pseudomonadati</taxon>
        <taxon>Aquificota</taxon>
        <taxon>Aquificia</taxon>
        <taxon>Aquificales</taxon>
        <taxon>Hydrogenothermaceae</taxon>
        <taxon>Sulfurihydrogenibium</taxon>
    </lineage>
</organism>
<dbReference type="GO" id="GO:0005840">
    <property type="term" value="C:ribosome"/>
    <property type="evidence" value="ECO:0007669"/>
    <property type="project" value="UniProtKB-KW"/>
</dbReference>
<evidence type="ECO:0000256" key="1">
    <source>
        <dbReference type="ARBA" id="ARBA00008760"/>
    </source>
</evidence>
<evidence type="ECO:0000256" key="4">
    <source>
        <dbReference type="ARBA" id="ARBA00035174"/>
    </source>
</evidence>
<dbReference type="HAMAP" id="MF_00373">
    <property type="entry name" value="Ribosomal_bL28"/>
    <property type="match status" value="1"/>
</dbReference>
<reference evidence="6" key="1">
    <citation type="journal article" date="2020" name="mSystems">
        <title>Genome- and Community-Level Interaction Insights into Carbon Utilization and Element Cycling Functions of Hydrothermarchaeota in Hydrothermal Sediment.</title>
        <authorList>
            <person name="Zhou Z."/>
            <person name="Liu Y."/>
            <person name="Xu W."/>
            <person name="Pan J."/>
            <person name="Luo Z.H."/>
            <person name="Li M."/>
        </authorList>
    </citation>
    <scope>NUCLEOTIDE SEQUENCE [LARGE SCALE GENOMIC DNA]</scope>
    <source>
        <strain evidence="6">SpSt-1257</strain>
    </source>
</reference>
<dbReference type="InterPro" id="IPR026569">
    <property type="entry name" value="Ribosomal_bL28"/>
</dbReference>